<dbReference type="AlphaFoldDB" id="A0A5S9M570"/>
<dbReference type="GO" id="GO:0000166">
    <property type="term" value="F:nucleotide binding"/>
    <property type="evidence" value="ECO:0007669"/>
    <property type="project" value="InterPro"/>
</dbReference>
<dbReference type="PRINTS" id="PR01607">
    <property type="entry name" value="APYRASEFAMLY"/>
</dbReference>
<organism evidence="2 3">
    <name type="scientific">Bacillus safensis</name>
    <dbReference type="NCBI Taxonomy" id="561879"/>
    <lineage>
        <taxon>Bacteria</taxon>
        <taxon>Bacillati</taxon>
        <taxon>Bacillota</taxon>
        <taxon>Bacilli</taxon>
        <taxon>Bacillales</taxon>
        <taxon>Bacillaceae</taxon>
        <taxon>Bacillus</taxon>
    </lineage>
</organism>
<dbReference type="PANTHER" id="PTHR11575">
    <property type="entry name" value="5'-NUCLEOTIDASE-RELATED"/>
    <property type="match status" value="1"/>
</dbReference>
<dbReference type="EMBL" id="AP021906">
    <property type="protein sequence ID" value="BBP88081.1"/>
    <property type="molecule type" value="Genomic_DNA"/>
</dbReference>
<dbReference type="Proteomes" id="UP000464658">
    <property type="component" value="Chromosome"/>
</dbReference>
<dbReference type="GO" id="GO:0046872">
    <property type="term" value="F:metal ion binding"/>
    <property type="evidence" value="ECO:0007669"/>
    <property type="project" value="InterPro"/>
</dbReference>
<gene>
    <name evidence="2" type="ORF">BsIDN1_16990</name>
</gene>
<sequence length="210" mass="22754">MENIGFDVGTVGNHEFDEGVDELLRIINGGDHPKGTKGYDGQNFPLVCANCEYKDTGKPLLPAYEIMDVEGIPVAFIGVVTKSAAGMVMPEGIKDIQFTDEVKAVNEAAKELKQKGIKAIAVLAHMTASQNGDTITGESAKLAKEGDDEIDVIFAGHNHEVVNGEVNGKLIVQAFEYGKAVGEVNVTLDRKTKDIVKKECKYPVCRPVWY</sequence>
<dbReference type="InterPro" id="IPR004843">
    <property type="entry name" value="Calcineurin-like_PHP"/>
</dbReference>
<dbReference type="SUPFAM" id="SSF56300">
    <property type="entry name" value="Metallo-dependent phosphatases"/>
    <property type="match status" value="1"/>
</dbReference>
<dbReference type="GO" id="GO:0030288">
    <property type="term" value="C:outer membrane-bounded periplasmic space"/>
    <property type="evidence" value="ECO:0007669"/>
    <property type="project" value="TreeGrafter"/>
</dbReference>
<proteinExistence type="predicted"/>
<dbReference type="InterPro" id="IPR029052">
    <property type="entry name" value="Metallo-depent_PP-like"/>
</dbReference>
<reference evidence="2 3" key="1">
    <citation type="submission" date="2019-12" db="EMBL/GenBank/DDBJ databases">
        <title>Full genome sequence of a Bacillus safensis strain isolated from commercially available natto in Indonesia.</title>
        <authorList>
            <person name="Yoshida M."/>
            <person name="Uomi M."/>
            <person name="Waturangi D."/>
            <person name="Ekaputri J.J."/>
            <person name="Setiamarga D.H.E."/>
        </authorList>
    </citation>
    <scope>NUCLEOTIDE SEQUENCE [LARGE SCALE GENOMIC DNA]</scope>
    <source>
        <strain evidence="2 3">IDN1</strain>
    </source>
</reference>
<name>A0A5S9M570_BACIA</name>
<dbReference type="PROSITE" id="PS00786">
    <property type="entry name" value="5_NUCLEOTIDASE_2"/>
    <property type="match status" value="1"/>
</dbReference>
<dbReference type="GO" id="GO:0008768">
    <property type="term" value="F:UDP-sugar diphosphatase activity"/>
    <property type="evidence" value="ECO:0007669"/>
    <property type="project" value="TreeGrafter"/>
</dbReference>
<dbReference type="Gene3D" id="3.60.21.10">
    <property type="match status" value="1"/>
</dbReference>
<dbReference type="Pfam" id="PF00149">
    <property type="entry name" value="Metallophos"/>
    <property type="match status" value="1"/>
</dbReference>
<protein>
    <recommendedName>
        <fullName evidence="1">Calcineurin-like phosphoesterase domain-containing protein</fullName>
    </recommendedName>
</protein>
<dbReference type="GO" id="GO:0008253">
    <property type="term" value="F:5'-nucleotidase activity"/>
    <property type="evidence" value="ECO:0007669"/>
    <property type="project" value="TreeGrafter"/>
</dbReference>
<feature type="domain" description="Calcineurin-like phosphoesterase" evidence="1">
    <location>
        <begin position="10"/>
        <end position="160"/>
    </location>
</feature>
<accession>A0A5S9M570</accession>
<evidence type="ECO:0000313" key="2">
    <source>
        <dbReference type="EMBL" id="BBP88081.1"/>
    </source>
</evidence>
<dbReference type="InterPro" id="IPR006146">
    <property type="entry name" value="5'-Nucleotdase_CS"/>
</dbReference>
<dbReference type="InterPro" id="IPR006179">
    <property type="entry name" value="5_nucleotidase/apyrase"/>
</dbReference>
<dbReference type="GO" id="GO:0009166">
    <property type="term" value="P:nucleotide catabolic process"/>
    <property type="evidence" value="ECO:0007669"/>
    <property type="project" value="InterPro"/>
</dbReference>
<evidence type="ECO:0000259" key="1">
    <source>
        <dbReference type="Pfam" id="PF00149"/>
    </source>
</evidence>
<evidence type="ECO:0000313" key="3">
    <source>
        <dbReference type="Proteomes" id="UP000464658"/>
    </source>
</evidence>
<dbReference type="PANTHER" id="PTHR11575:SF24">
    <property type="entry name" value="5'-NUCLEOTIDASE"/>
    <property type="match status" value="1"/>
</dbReference>